<dbReference type="VEuPathDB" id="VectorBase:AATE006553"/>
<dbReference type="AlphaFoldDB" id="A0A182IW10"/>
<dbReference type="STRING" id="41427.A0A182IW10"/>
<reference evidence="1" key="1">
    <citation type="submission" date="2022-08" db="UniProtKB">
        <authorList>
            <consortium name="EnsemblMetazoa"/>
        </authorList>
    </citation>
    <scope>IDENTIFICATION</scope>
    <source>
        <strain evidence="1">EBRO</strain>
    </source>
</reference>
<evidence type="ECO:0000313" key="1">
    <source>
        <dbReference type="EnsemblMetazoa" id="AATE006553-PA.1"/>
    </source>
</evidence>
<name>A0A182IW10_ANOAO</name>
<proteinExistence type="predicted"/>
<protein>
    <submittedName>
        <fullName evidence="1">Uncharacterized protein</fullName>
    </submittedName>
</protein>
<sequence length="208" mass="22882">MRVGEVFVIALVIAGSSGSPILDWGKKDGNSLLDKVTSIKQTVYEKKREFINGINEKVSRALWIPPWTSTTTEETAVDIPVQHDPIPSETPSIWWWQSTVKPDNPAETTIATTSTVEPPSVSTAGVHVTTTAKPSTSTVARIQQHDDRLIFTVADTNELELPMVSMYARSNFIPQEHQLTDSMEYTGPIFGGGPPALPRDNTKRLIVL</sequence>
<accession>A0A182IW10</accession>
<organism evidence="1">
    <name type="scientific">Anopheles atroparvus</name>
    <name type="common">European mosquito</name>
    <dbReference type="NCBI Taxonomy" id="41427"/>
    <lineage>
        <taxon>Eukaryota</taxon>
        <taxon>Metazoa</taxon>
        <taxon>Ecdysozoa</taxon>
        <taxon>Arthropoda</taxon>
        <taxon>Hexapoda</taxon>
        <taxon>Insecta</taxon>
        <taxon>Pterygota</taxon>
        <taxon>Neoptera</taxon>
        <taxon>Endopterygota</taxon>
        <taxon>Diptera</taxon>
        <taxon>Nematocera</taxon>
        <taxon>Culicoidea</taxon>
        <taxon>Culicidae</taxon>
        <taxon>Anophelinae</taxon>
        <taxon>Anopheles</taxon>
    </lineage>
</organism>
<dbReference type="EnsemblMetazoa" id="AATE006553-RA">
    <property type="protein sequence ID" value="AATE006553-PA.1"/>
    <property type="gene ID" value="AATE006553"/>
</dbReference>